<gene>
    <name evidence="5" type="ORF">QBC35DRAFT_506094</name>
</gene>
<evidence type="ECO:0000256" key="3">
    <source>
        <dbReference type="SAM" id="MobiDB-lite"/>
    </source>
</evidence>
<dbReference type="Pfam" id="PF13649">
    <property type="entry name" value="Methyltransf_25"/>
    <property type="match status" value="1"/>
</dbReference>
<dbReference type="Gene3D" id="1.10.150.290">
    <property type="entry name" value="S-adenosyl-L-methionine-dependent methyltransferases"/>
    <property type="match status" value="1"/>
</dbReference>
<dbReference type="Gene3D" id="3.40.50.150">
    <property type="entry name" value="Vaccinia Virus protein VP39"/>
    <property type="match status" value="1"/>
</dbReference>
<proteinExistence type="predicted"/>
<accession>A0AAN6WM63</accession>
<evidence type="ECO:0000259" key="4">
    <source>
        <dbReference type="Pfam" id="PF13649"/>
    </source>
</evidence>
<dbReference type="InterPro" id="IPR041698">
    <property type="entry name" value="Methyltransf_25"/>
</dbReference>
<comment type="caution">
    <text evidence="5">The sequence shown here is derived from an EMBL/GenBank/DDBJ whole genome shotgun (WGS) entry which is preliminary data.</text>
</comment>
<dbReference type="Proteomes" id="UP001302126">
    <property type="component" value="Unassembled WGS sequence"/>
</dbReference>
<organism evidence="5 6">
    <name type="scientific">Podospora australis</name>
    <dbReference type="NCBI Taxonomy" id="1536484"/>
    <lineage>
        <taxon>Eukaryota</taxon>
        <taxon>Fungi</taxon>
        <taxon>Dikarya</taxon>
        <taxon>Ascomycota</taxon>
        <taxon>Pezizomycotina</taxon>
        <taxon>Sordariomycetes</taxon>
        <taxon>Sordariomycetidae</taxon>
        <taxon>Sordariales</taxon>
        <taxon>Podosporaceae</taxon>
        <taxon>Podospora</taxon>
    </lineage>
</organism>
<feature type="domain" description="Methyltransferase" evidence="4">
    <location>
        <begin position="87"/>
        <end position="178"/>
    </location>
</feature>
<dbReference type="EMBL" id="MU864492">
    <property type="protein sequence ID" value="KAK4184376.1"/>
    <property type="molecule type" value="Genomic_DNA"/>
</dbReference>
<keyword evidence="2" id="KW-0808">Transferase</keyword>
<dbReference type="CDD" id="cd02440">
    <property type="entry name" value="AdoMet_MTases"/>
    <property type="match status" value="1"/>
</dbReference>
<dbReference type="InterPro" id="IPR029063">
    <property type="entry name" value="SAM-dependent_MTases_sf"/>
</dbReference>
<dbReference type="PANTHER" id="PTHR43861">
    <property type="entry name" value="TRANS-ACONITATE 2-METHYLTRANSFERASE-RELATED"/>
    <property type="match status" value="1"/>
</dbReference>
<keyword evidence="1 5" id="KW-0489">Methyltransferase</keyword>
<reference evidence="5" key="2">
    <citation type="submission" date="2023-05" db="EMBL/GenBank/DDBJ databases">
        <authorList>
            <consortium name="Lawrence Berkeley National Laboratory"/>
            <person name="Steindorff A."/>
            <person name="Hensen N."/>
            <person name="Bonometti L."/>
            <person name="Westerberg I."/>
            <person name="Brannstrom I.O."/>
            <person name="Guillou S."/>
            <person name="Cros-Aarteil S."/>
            <person name="Calhoun S."/>
            <person name="Haridas S."/>
            <person name="Kuo A."/>
            <person name="Mondo S."/>
            <person name="Pangilinan J."/>
            <person name="Riley R."/>
            <person name="Labutti K."/>
            <person name="Andreopoulos B."/>
            <person name="Lipzen A."/>
            <person name="Chen C."/>
            <person name="Yanf M."/>
            <person name="Daum C."/>
            <person name="Ng V."/>
            <person name="Clum A."/>
            <person name="Ohm R."/>
            <person name="Martin F."/>
            <person name="Silar P."/>
            <person name="Natvig D."/>
            <person name="Lalanne C."/>
            <person name="Gautier V."/>
            <person name="Ament-Velasquez S.L."/>
            <person name="Kruys A."/>
            <person name="Hutchinson M.I."/>
            <person name="Powell A.J."/>
            <person name="Barry K."/>
            <person name="Miller A.N."/>
            <person name="Grigoriev I.V."/>
            <person name="Debuchy R."/>
            <person name="Gladieux P."/>
            <person name="Thoren M.H."/>
            <person name="Johannesson H."/>
        </authorList>
    </citation>
    <scope>NUCLEOTIDE SEQUENCE</scope>
    <source>
        <strain evidence="5">PSN309</strain>
    </source>
</reference>
<dbReference type="PANTHER" id="PTHR43861:SF1">
    <property type="entry name" value="TRANS-ACONITATE 2-METHYLTRANSFERASE"/>
    <property type="match status" value="1"/>
</dbReference>
<dbReference type="AlphaFoldDB" id="A0AAN6WM63"/>
<evidence type="ECO:0000256" key="2">
    <source>
        <dbReference type="ARBA" id="ARBA00022679"/>
    </source>
</evidence>
<evidence type="ECO:0000313" key="5">
    <source>
        <dbReference type="EMBL" id="KAK4184376.1"/>
    </source>
</evidence>
<reference evidence="5" key="1">
    <citation type="journal article" date="2023" name="Mol. Phylogenet. Evol.">
        <title>Genome-scale phylogeny and comparative genomics of the fungal order Sordariales.</title>
        <authorList>
            <person name="Hensen N."/>
            <person name="Bonometti L."/>
            <person name="Westerberg I."/>
            <person name="Brannstrom I.O."/>
            <person name="Guillou S."/>
            <person name="Cros-Aarteil S."/>
            <person name="Calhoun S."/>
            <person name="Haridas S."/>
            <person name="Kuo A."/>
            <person name="Mondo S."/>
            <person name="Pangilinan J."/>
            <person name="Riley R."/>
            <person name="LaButti K."/>
            <person name="Andreopoulos B."/>
            <person name="Lipzen A."/>
            <person name="Chen C."/>
            <person name="Yan M."/>
            <person name="Daum C."/>
            <person name="Ng V."/>
            <person name="Clum A."/>
            <person name="Steindorff A."/>
            <person name="Ohm R.A."/>
            <person name="Martin F."/>
            <person name="Silar P."/>
            <person name="Natvig D.O."/>
            <person name="Lalanne C."/>
            <person name="Gautier V."/>
            <person name="Ament-Velasquez S.L."/>
            <person name="Kruys A."/>
            <person name="Hutchinson M.I."/>
            <person name="Powell A.J."/>
            <person name="Barry K."/>
            <person name="Miller A.N."/>
            <person name="Grigoriev I.V."/>
            <person name="Debuchy R."/>
            <person name="Gladieux P."/>
            <person name="Hiltunen Thoren M."/>
            <person name="Johannesson H."/>
        </authorList>
    </citation>
    <scope>NUCLEOTIDE SEQUENCE</scope>
    <source>
        <strain evidence="5">PSN309</strain>
    </source>
</reference>
<sequence length="371" mass="42395">MALSRCSTFRRVGSIKAFVGRIALPVAQYGTTIRMSSSSSSSSSTTAEKGDSWSPKEYLEFTDQRGRPIKDLINFLYDNGVASPKRIVDLGCGPGNSTEALCEAFPTAQISGMDSSKEMLEQARQKNPGVDFVEDDIQMYAPDPETDLLFSNAVFHWLRRHLRIEAIQRLVCGLKKGGVFAMQVPDNYHAASHVAMRDVAYSHPAFAPYFRRFLKSGMESSLFKPELDRIESSWKYYNQLIPYCERVELWHTSYRHVLNGHADIVRWVRSTGLRPFLELLPKTGGVREDFENHYQRQLELKYPRLADGKVMLTYPRMFLVAFRGDKDIPLPQIQKSQERLARYVDMRGFQRMISSARKRLEFGQKGGPDPE</sequence>
<dbReference type="SUPFAM" id="SSF53335">
    <property type="entry name" value="S-adenosyl-L-methionine-dependent methyltransferases"/>
    <property type="match status" value="1"/>
</dbReference>
<evidence type="ECO:0000313" key="6">
    <source>
        <dbReference type="Proteomes" id="UP001302126"/>
    </source>
</evidence>
<name>A0AAN6WM63_9PEZI</name>
<feature type="region of interest" description="Disordered" evidence="3">
    <location>
        <begin position="35"/>
        <end position="54"/>
    </location>
</feature>
<keyword evidence="6" id="KW-1185">Reference proteome</keyword>
<dbReference type="GO" id="GO:0032259">
    <property type="term" value="P:methylation"/>
    <property type="evidence" value="ECO:0007669"/>
    <property type="project" value="UniProtKB-KW"/>
</dbReference>
<dbReference type="GO" id="GO:0030798">
    <property type="term" value="F:trans-aconitate 2-methyltransferase activity"/>
    <property type="evidence" value="ECO:0007669"/>
    <property type="project" value="InterPro"/>
</dbReference>
<protein>
    <submittedName>
        <fullName evidence="5">S-adenosyl-L-methionine-dependent methyltransferase</fullName>
    </submittedName>
</protein>
<dbReference type="InterPro" id="IPR023149">
    <property type="entry name" value="Trans_acon_MeTrfase_C"/>
</dbReference>
<evidence type="ECO:0000256" key="1">
    <source>
        <dbReference type="ARBA" id="ARBA00022603"/>
    </source>
</evidence>